<feature type="transmembrane region" description="Helical" evidence="1">
    <location>
        <begin position="12"/>
        <end position="32"/>
    </location>
</feature>
<keyword evidence="1" id="KW-1133">Transmembrane helix</keyword>
<keyword evidence="3" id="KW-1185">Reference proteome</keyword>
<dbReference type="AlphaFoldDB" id="A0A0K9PQX0"/>
<protein>
    <submittedName>
        <fullName evidence="2">Uncharacterized protein</fullName>
    </submittedName>
</protein>
<keyword evidence="1" id="KW-0472">Membrane</keyword>
<dbReference type="OrthoDB" id="785051at2759"/>
<dbReference type="Proteomes" id="UP000036987">
    <property type="component" value="Unassembled WGS sequence"/>
</dbReference>
<proteinExistence type="predicted"/>
<comment type="caution">
    <text evidence="2">The sequence shown here is derived from an EMBL/GenBank/DDBJ whole genome shotgun (WGS) entry which is preliminary data.</text>
</comment>
<sequence>MAWATDLWVLHIQLMFIVLSILYCAGFASPGITSSFVRSQWPSVDIPLDNEVFAIPKGYNAPQQVSKPSISVFFIIIHLCID</sequence>
<name>A0A0K9PQX0_ZOSMR</name>
<dbReference type="EMBL" id="LFYR01000678">
    <property type="protein sequence ID" value="KMZ71364.1"/>
    <property type="molecule type" value="Genomic_DNA"/>
</dbReference>
<gene>
    <name evidence="2" type="ORF">ZOSMA_182G00550</name>
</gene>
<evidence type="ECO:0000313" key="3">
    <source>
        <dbReference type="Proteomes" id="UP000036987"/>
    </source>
</evidence>
<keyword evidence="1" id="KW-0812">Transmembrane</keyword>
<evidence type="ECO:0000256" key="1">
    <source>
        <dbReference type="SAM" id="Phobius"/>
    </source>
</evidence>
<organism evidence="2 3">
    <name type="scientific">Zostera marina</name>
    <name type="common">Eelgrass</name>
    <dbReference type="NCBI Taxonomy" id="29655"/>
    <lineage>
        <taxon>Eukaryota</taxon>
        <taxon>Viridiplantae</taxon>
        <taxon>Streptophyta</taxon>
        <taxon>Embryophyta</taxon>
        <taxon>Tracheophyta</taxon>
        <taxon>Spermatophyta</taxon>
        <taxon>Magnoliopsida</taxon>
        <taxon>Liliopsida</taxon>
        <taxon>Zosteraceae</taxon>
        <taxon>Zostera</taxon>
    </lineage>
</organism>
<dbReference type="STRING" id="29655.A0A0K9PQX0"/>
<evidence type="ECO:0000313" key="2">
    <source>
        <dbReference type="EMBL" id="KMZ71364.1"/>
    </source>
</evidence>
<reference evidence="3" key="1">
    <citation type="journal article" date="2016" name="Nature">
        <title>The genome of the seagrass Zostera marina reveals angiosperm adaptation to the sea.</title>
        <authorList>
            <person name="Olsen J.L."/>
            <person name="Rouze P."/>
            <person name="Verhelst B."/>
            <person name="Lin Y.-C."/>
            <person name="Bayer T."/>
            <person name="Collen J."/>
            <person name="Dattolo E."/>
            <person name="De Paoli E."/>
            <person name="Dittami S."/>
            <person name="Maumus F."/>
            <person name="Michel G."/>
            <person name="Kersting A."/>
            <person name="Lauritano C."/>
            <person name="Lohaus R."/>
            <person name="Toepel M."/>
            <person name="Tonon T."/>
            <person name="Vanneste K."/>
            <person name="Amirebrahimi M."/>
            <person name="Brakel J."/>
            <person name="Bostroem C."/>
            <person name="Chovatia M."/>
            <person name="Grimwood J."/>
            <person name="Jenkins J.W."/>
            <person name="Jueterbock A."/>
            <person name="Mraz A."/>
            <person name="Stam W.T."/>
            <person name="Tice H."/>
            <person name="Bornberg-Bauer E."/>
            <person name="Green P.J."/>
            <person name="Pearson G.A."/>
            <person name="Procaccini G."/>
            <person name="Duarte C.M."/>
            <person name="Schmutz J."/>
            <person name="Reusch T.B.H."/>
            <person name="Van de Peer Y."/>
        </authorList>
    </citation>
    <scope>NUCLEOTIDE SEQUENCE [LARGE SCALE GENOMIC DNA]</scope>
    <source>
        <strain evidence="3">cv. Finnish</strain>
    </source>
</reference>
<accession>A0A0K9PQX0</accession>